<keyword evidence="2" id="KW-1185">Reference proteome</keyword>
<evidence type="ECO:0000313" key="1">
    <source>
        <dbReference type="EMBL" id="CAG2231855.1"/>
    </source>
</evidence>
<organism evidence="1 2">
    <name type="scientific">Mytilus edulis</name>
    <name type="common">Blue mussel</name>
    <dbReference type="NCBI Taxonomy" id="6550"/>
    <lineage>
        <taxon>Eukaryota</taxon>
        <taxon>Metazoa</taxon>
        <taxon>Spiralia</taxon>
        <taxon>Lophotrochozoa</taxon>
        <taxon>Mollusca</taxon>
        <taxon>Bivalvia</taxon>
        <taxon>Autobranchia</taxon>
        <taxon>Pteriomorphia</taxon>
        <taxon>Mytilida</taxon>
        <taxon>Mytiloidea</taxon>
        <taxon>Mytilidae</taxon>
        <taxon>Mytilinae</taxon>
        <taxon>Mytilus</taxon>
    </lineage>
</organism>
<dbReference type="InterPro" id="IPR043129">
    <property type="entry name" value="ATPase_NBD"/>
</dbReference>
<dbReference type="PANTHER" id="PTHR14187:SF5">
    <property type="entry name" value="HEAT SHOCK 70 KDA PROTEIN 12A"/>
    <property type="match status" value="1"/>
</dbReference>
<dbReference type="PANTHER" id="PTHR14187">
    <property type="entry name" value="ALPHA KINASE/ELONGATION FACTOR 2 KINASE"/>
    <property type="match status" value="1"/>
</dbReference>
<dbReference type="OrthoDB" id="2963168at2759"/>
<name>A0A8S3TJY2_MYTED</name>
<reference evidence="1" key="1">
    <citation type="submission" date="2021-03" db="EMBL/GenBank/DDBJ databases">
        <authorList>
            <person name="Bekaert M."/>
        </authorList>
    </citation>
    <scope>NUCLEOTIDE SEQUENCE</scope>
</reference>
<accession>A0A8S3TJY2</accession>
<dbReference type="Proteomes" id="UP000683360">
    <property type="component" value="Unassembled WGS sequence"/>
</dbReference>
<dbReference type="SUPFAM" id="SSF53067">
    <property type="entry name" value="Actin-like ATPase domain"/>
    <property type="match status" value="2"/>
</dbReference>
<protein>
    <submittedName>
        <fullName evidence="1">Uncharacterized protein</fullName>
    </submittedName>
</protein>
<proteinExistence type="predicted"/>
<evidence type="ECO:0000313" key="2">
    <source>
        <dbReference type="Proteomes" id="UP000683360"/>
    </source>
</evidence>
<gene>
    <name evidence="1" type="ORF">MEDL_44652</name>
</gene>
<dbReference type="AlphaFoldDB" id="A0A8S3TJY2"/>
<sequence length="235" mass="26933">MIKDKAGKQMEALTVFQITIKYFKDHMYTKITENVKDIDNQICVVYVFTVPANWDYLAVEFMREAAIKAGIGSRQLAIVSEPEAASMYCQVVNSHLHDTQQKNSFETQFKSGKMFMMVDLGTKSLWQKMEIAVEKSPYRDSVNYSKQKIHIMPDTFRDLFKPTIEALVEHLETMFRQAELRDLKTIVMVGGFSECELVQHKVMERFGRNITIIISEKAGPAISKGAVLYGHSMKL</sequence>
<dbReference type="Gene3D" id="3.90.640.10">
    <property type="entry name" value="Actin, Chain A, domain 4"/>
    <property type="match status" value="1"/>
</dbReference>
<dbReference type="Gene3D" id="3.30.420.40">
    <property type="match status" value="2"/>
</dbReference>
<comment type="caution">
    <text evidence="1">The sequence shown here is derived from an EMBL/GenBank/DDBJ whole genome shotgun (WGS) entry which is preliminary data.</text>
</comment>
<dbReference type="EMBL" id="CAJPWZ010002160">
    <property type="protein sequence ID" value="CAG2231855.1"/>
    <property type="molecule type" value="Genomic_DNA"/>
</dbReference>